<gene>
    <name evidence="5" type="primary">nimR_1</name>
    <name evidence="5" type="ORF">VST7929_01104</name>
</gene>
<dbReference type="Pfam" id="PF02311">
    <property type="entry name" value="AraC_binding"/>
    <property type="match status" value="1"/>
</dbReference>
<dbReference type="SUPFAM" id="SSF51182">
    <property type="entry name" value="RmlC-like cupins"/>
    <property type="match status" value="1"/>
</dbReference>
<dbReference type="RefSeq" id="WP_237465564.1">
    <property type="nucleotide sequence ID" value="NZ_CAKLDI010000001.1"/>
</dbReference>
<accession>A0ABN8DR65</accession>
<feature type="domain" description="HTH araC/xylS-type" evidence="4">
    <location>
        <begin position="161"/>
        <end position="258"/>
    </location>
</feature>
<keyword evidence="6" id="KW-1185">Reference proteome</keyword>
<dbReference type="Proteomes" id="UP000838672">
    <property type="component" value="Unassembled WGS sequence"/>
</dbReference>
<dbReference type="EMBL" id="CAKLDI010000001">
    <property type="protein sequence ID" value="CAH0533240.1"/>
    <property type="molecule type" value="Genomic_DNA"/>
</dbReference>
<reference evidence="5" key="1">
    <citation type="submission" date="2021-11" db="EMBL/GenBank/DDBJ databases">
        <authorList>
            <person name="Rodrigo-Torres L."/>
            <person name="Arahal R. D."/>
            <person name="Lucena T."/>
        </authorList>
    </citation>
    <scope>NUCLEOTIDE SEQUENCE</scope>
    <source>
        <strain evidence="5">CECT 7929</strain>
    </source>
</reference>
<keyword evidence="3" id="KW-0804">Transcription</keyword>
<protein>
    <submittedName>
        <fullName evidence="5">HTH-type transcriptional regulator NimR</fullName>
    </submittedName>
</protein>
<proteinExistence type="predicted"/>
<dbReference type="InterPro" id="IPR009057">
    <property type="entry name" value="Homeodomain-like_sf"/>
</dbReference>
<evidence type="ECO:0000256" key="3">
    <source>
        <dbReference type="ARBA" id="ARBA00023163"/>
    </source>
</evidence>
<keyword evidence="1" id="KW-0805">Transcription regulation</keyword>
<dbReference type="SUPFAM" id="SSF46689">
    <property type="entry name" value="Homeodomain-like"/>
    <property type="match status" value="2"/>
</dbReference>
<dbReference type="SMART" id="SM00342">
    <property type="entry name" value="HTH_ARAC"/>
    <property type="match status" value="1"/>
</dbReference>
<dbReference type="PANTHER" id="PTHR11019">
    <property type="entry name" value="HTH-TYPE TRANSCRIPTIONAL REGULATOR NIMR"/>
    <property type="match status" value="1"/>
</dbReference>
<dbReference type="Gene3D" id="2.60.120.10">
    <property type="entry name" value="Jelly Rolls"/>
    <property type="match status" value="1"/>
</dbReference>
<dbReference type="InterPro" id="IPR011051">
    <property type="entry name" value="RmlC_Cupin_sf"/>
</dbReference>
<comment type="caution">
    <text evidence="5">The sequence shown here is derived from an EMBL/GenBank/DDBJ whole genome shotgun (WGS) entry which is preliminary data.</text>
</comment>
<dbReference type="CDD" id="cd06124">
    <property type="entry name" value="cupin_NimR-like_N"/>
    <property type="match status" value="1"/>
</dbReference>
<name>A0ABN8DR65_9VIBR</name>
<dbReference type="PROSITE" id="PS01124">
    <property type="entry name" value="HTH_ARAC_FAMILY_2"/>
    <property type="match status" value="1"/>
</dbReference>
<evidence type="ECO:0000259" key="4">
    <source>
        <dbReference type="PROSITE" id="PS01124"/>
    </source>
</evidence>
<dbReference type="Gene3D" id="1.10.10.60">
    <property type="entry name" value="Homeodomain-like"/>
    <property type="match status" value="1"/>
</dbReference>
<dbReference type="InterPro" id="IPR003313">
    <property type="entry name" value="AraC-bd"/>
</dbReference>
<evidence type="ECO:0000313" key="5">
    <source>
        <dbReference type="EMBL" id="CAH0533240.1"/>
    </source>
</evidence>
<sequence length="264" mass="29491">MHSAPLDAGFEHATQSQPVTALRFNPQLKAMETARHQHLKGQLVLPLSGSVTCTIDRAIWMVPTNSAVWIPSQVPHSNHIASGADICMLFVEPQLCMPSTQSCTLSVSPLMREAVIRLAQSAPQYEVESATARLASVVLDELMLLPRERFDFPLPTEPRLQLIAQAMLRDPSNRQPMCAWAKHYAMSERTLARLVKQELGTTFGQWRGQLHIVIALQQLSAKVPVQRIAEHLGYESVSAFIGFFKKTLGMPPKQYIQQHRHSAN</sequence>
<evidence type="ECO:0000256" key="2">
    <source>
        <dbReference type="ARBA" id="ARBA00023125"/>
    </source>
</evidence>
<dbReference type="InterPro" id="IPR014710">
    <property type="entry name" value="RmlC-like_jellyroll"/>
</dbReference>
<evidence type="ECO:0000256" key="1">
    <source>
        <dbReference type="ARBA" id="ARBA00023015"/>
    </source>
</evidence>
<dbReference type="Pfam" id="PF12833">
    <property type="entry name" value="HTH_18"/>
    <property type="match status" value="1"/>
</dbReference>
<evidence type="ECO:0000313" key="6">
    <source>
        <dbReference type="Proteomes" id="UP000838672"/>
    </source>
</evidence>
<dbReference type="InterPro" id="IPR018060">
    <property type="entry name" value="HTH_AraC"/>
</dbReference>
<keyword evidence="2" id="KW-0238">DNA-binding</keyword>
<dbReference type="PANTHER" id="PTHR11019:SF199">
    <property type="entry name" value="HTH-TYPE TRANSCRIPTIONAL REGULATOR NIMR"/>
    <property type="match status" value="1"/>
</dbReference>
<organism evidence="5 6">
    <name type="scientific">Vibrio stylophorae</name>
    <dbReference type="NCBI Taxonomy" id="659351"/>
    <lineage>
        <taxon>Bacteria</taxon>
        <taxon>Pseudomonadati</taxon>
        <taxon>Pseudomonadota</taxon>
        <taxon>Gammaproteobacteria</taxon>
        <taxon>Vibrionales</taxon>
        <taxon>Vibrionaceae</taxon>
        <taxon>Vibrio</taxon>
    </lineage>
</organism>